<dbReference type="InterPro" id="IPR011990">
    <property type="entry name" value="TPR-like_helical_dom_sf"/>
</dbReference>
<evidence type="ECO:0000313" key="3">
    <source>
        <dbReference type="Proteomes" id="UP000663845"/>
    </source>
</evidence>
<accession>A0A813RAB8</accession>
<reference evidence="2" key="1">
    <citation type="submission" date="2021-02" db="EMBL/GenBank/DDBJ databases">
        <authorList>
            <person name="Nowell W R."/>
        </authorList>
    </citation>
    <scope>NUCLEOTIDE SEQUENCE</scope>
</reference>
<dbReference type="Gene3D" id="1.25.40.10">
    <property type="entry name" value="Tetratricopeptide repeat domain"/>
    <property type="match status" value="1"/>
</dbReference>
<comment type="caution">
    <text evidence="2">The sequence shown here is derived from an EMBL/GenBank/DDBJ whole genome shotgun (WGS) entry which is preliminary data.</text>
</comment>
<evidence type="ECO:0000259" key="1">
    <source>
        <dbReference type="Pfam" id="PF23558"/>
    </source>
</evidence>
<organism evidence="2 3">
    <name type="scientific">Adineta steineri</name>
    <dbReference type="NCBI Taxonomy" id="433720"/>
    <lineage>
        <taxon>Eukaryota</taxon>
        <taxon>Metazoa</taxon>
        <taxon>Spiralia</taxon>
        <taxon>Gnathifera</taxon>
        <taxon>Rotifera</taxon>
        <taxon>Eurotatoria</taxon>
        <taxon>Bdelloidea</taxon>
        <taxon>Adinetida</taxon>
        <taxon>Adinetidae</taxon>
        <taxon>Adineta</taxon>
    </lineage>
</organism>
<evidence type="ECO:0000313" key="2">
    <source>
        <dbReference type="EMBL" id="CAF0778324.1"/>
    </source>
</evidence>
<dbReference type="Pfam" id="PF23558">
    <property type="entry name" value="TPR_P4H"/>
    <property type="match status" value="1"/>
</dbReference>
<dbReference type="EMBL" id="CAJNOG010000022">
    <property type="protein sequence ID" value="CAF0778324.1"/>
    <property type="molecule type" value="Genomic_DNA"/>
</dbReference>
<protein>
    <recommendedName>
        <fullName evidence="1">Prolyl 4-hydroxylase peptide-substrate-binding domain-containing protein</fullName>
    </recommendedName>
</protein>
<dbReference type="Proteomes" id="UP000663845">
    <property type="component" value="Unassembled WGS sequence"/>
</dbReference>
<name>A0A813RAB8_9BILA</name>
<proteinExistence type="predicted"/>
<dbReference type="AlphaFoldDB" id="A0A813RAB8"/>
<dbReference type="InterPro" id="IPR059068">
    <property type="entry name" value="TPR_P4H"/>
</dbReference>
<gene>
    <name evidence="2" type="ORF">JYZ213_LOCUS4024</name>
</gene>
<sequence length="97" mass="11246">MQEALDHSNKETNKRSRNKIYILDYLAYTTSQQGNIENTLSLTEMLTIGNRITTWLAYLSDVEQGSAAIFPPVDNYLKLKKKVLHFGIIFMHRVEVR</sequence>
<feature type="domain" description="Prolyl 4-hydroxylase peptide-substrate-binding" evidence="1">
    <location>
        <begin position="1"/>
        <end position="47"/>
    </location>
</feature>